<reference evidence="3" key="1">
    <citation type="submission" date="2016-10" db="EMBL/GenBank/DDBJ databases">
        <authorList>
            <person name="Varghese N."/>
        </authorList>
    </citation>
    <scope>NUCLEOTIDE SEQUENCE [LARGE SCALE GENOMIC DNA]</scope>
    <source>
        <strain evidence="3">DSM 44719</strain>
    </source>
</reference>
<dbReference type="PANTHER" id="PTHR43194:SF2">
    <property type="entry name" value="PEROXISOMAL MEMBRANE PROTEIN LPX1"/>
    <property type="match status" value="1"/>
</dbReference>
<dbReference type="Proteomes" id="UP000183407">
    <property type="component" value="Unassembled WGS sequence"/>
</dbReference>
<dbReference type="Gene3D" id="3.40.50.1820">
    <property type="entry name" value="alpha/beta hydrolase"/>
    <property type="match status" value="1"/>
</dbReference>
<proteinExistence type="predicted"/>
<dbReference type="AlphaFoldDB" id="A0A1H5M2Z5"/>
<dbReference type="InterPro" id="IPR029058">
    <property type="entry name" value="AB_hydrolase_fold"/>
</dbReference>
<dbReference type="SUPFAM" id="SSF53474">
    <property type="entry name" value="alpha/beta-Hydrolases"/>
    <property type="match status" value="1"/>
</dbReference>
<dbReference type="InterPro" id="IPR000073">
    <property type="entry name" value="AB_hydrolase_1"/>
</dbReference>
<dbReference type="Pfam" id="PF12697">
    <property type="entry name" value="Abhydrolase_6"/>
    <property type="match status" value="1"/>
</dbReference>
<accession>A0A1H5M2Z5</accession>
<protein>
    <submittedName>
        <fullName evidence="2">Pimeloyl-ACP methyl ester carboxylesterase</fullName>
    </submittedName>
</protein>
<evidence type="ECO:0000313" key="2">
    <source>
        <dbReference type="EMBL" id="SEE83739.1"/>
    </source>
</evidence>
<dbReference type="InterPro" id="IPR050228">
    <property type="entry name" value="Carboxylesterase_BioH"/>
</dbReference>
<evidence type="ECO:0000259" key="1">
    <source>
        <dbReference type="Pfam" id="PF12697"/>
    </source>
</evidence>
<organism evidence="2 3">
    <name type="scientific">Rhodococcus jostii</name>
    <dbReference type="NCBI Taxonomy" id="132919"/>
    <lineage>
        <taxon>Bacteria</taxon>
        <taxon>Bacillati</taxon>
        <taxon>Actinomycetota</taxon>
        <taxon>Actinomycetes</taxon>
        <taxon>Mycobacteriales</taxon>
        <taxon>Nocardiaceae</taxon>
        <taxon>Rhodococcus</taxon>
    </lineage>
</organism>
<dbReference type="EMBL" id="FNTL01000005">
    <property type="protein sequence ID" value="SEE83739.1"/>
    <property type="molecule type" value="Genomic_DNA"/>
</dbReference>
<evidence type="ECO:0000313" key="3">
    <source>
        <dbReference type="Proteomes" id="UP000183407"/>
    </source>
</evidence>
<dbReference type="PANTHER" id="PTHR43194">
    <property type="entry name" value="HYDROLASE ALPHA/BETA FOLD FAMILY"/>
    <property type="match status" value="1"/>
</dbReference>
<sequence length="323" mass="34193">MSTTFEPAIRWERRSTIAADDGVPLVTREYGPEAAPLTVIFAHGHCLNMQSWELQRSFLQCTFGSEIRLVFYDQRGHGESGPAAPDTMTIEQLGQDLDSVIRAVGGSAPIALVGHSMGGMSILSWARQHPEKIGFPVVAAGLIATAASELTGSGIARSLSNPLVLAATTVARHAPWILGAGRVVAGKACERVVRHAAYGRAPIHPRLITCANTLINDTASATILGFLPAFVHLDETAGVKALAPIPTMVLCGSGDLMTPYTHSQNIAEQLPLSELVPVPDAGHMVLRERAPVVSEAIVRLLTRVRAAREPYTPAAVEPASVGA</sequence>
<feature type="domain" description="AB hydrolase-1" evidence="1">
    <location>
        <begin position="39"/>
        <end position="293"/>
    </location>
</feature>
<dbReference type="OrthoDB" id="5422338at2"/>
<dbReference type="GO" id="GO:0003824">
    <property type="term" value="F:catalytic activity"/>
    <property type="evidence" value="ECO:0007669"/>
    <property type="project" value="UniProtKB-ARBA"/>
</dbReference>
<dbReference type="RefSeq" id="WP_073371063.1">
    <property type="nucleotide sequence ID" value="NZ_FNTL01000005.1"/>
</dbReference>
<gene>
    <name evidence="2" type="ORF">SAMN04490220_8625</name>
</gene>
<name>A0A1H5M2Z5_RHOJO</name>